<evidence type="ECO:0000313" key="9">
    <source>
        <dbReference type="Proteomes" id="UP000806285"/>
    </source>
</evidence>
<dbReference type="RefSeq" id="WP_193677248.1">
    <property type="nucleotide sequence ID" value="NZ_JADDIV010000004.1"/>
</dbReference>
<protein>
    <submittedName>
        <fullName evidence="8">Cache domain-containing protein</fullName>
    </submittedName>
</protein>
<dbReference type="Proteomes" id="UP000806285">
    <property type="component" value="Unassembled WGS sequence"/>
</dbReference>
<comment type="subcellular location">
    <subcellularLocation>
        <location evidence="1">Cell membrane</location>
        <topology evidence="1">Multi-pass membrane protein</topology>
    </subcellularLocation>
</comment>
<keyword evidence="3" id="KW-0812">Transmembrane</keyword>
<feature type="chain" id="PRO_5045049480" evidence="6">
    <location>
        <begin position="25"/>
        <end position="156"/>
    </location>
</feature>
<name>A0ABR9S524_9BURK</name>
<keyword evidence="9" id="KW-1185">Reference proteome</keyword>
<dbReference type="Pfam" id="PF17200">
    <property type="entry name" value="sCache_2"/>
    <property type="match status" value="1"/>
</dbReference>
<keyword evidence="2" id="KW-1003">Cell membrane</keyword>
<sequence length="156" mass="17301">MNKTALKIAFALSTAVAAAGATWAANEPAANAKEAEAMVKRGVAYIKANGLEKGLAEITRRDSKEFHDRDLYLAVHRIDGTCVAHGTNEKMVGKNFIDIKDIDGKEYIKERVEFAKSKGTFWTDYKFVNPVSKKIEPKTAYCERLDDHIVCGGIYK</sequence>
<keyword evidence="4" id="KW-1133">Transmembrane helix</keyword>
<evidence type="ECO:0000256" key="2">
    <source>
        <dbReference type="ARBA" id="ARBA00022475"/>
    </source>
</evidence>
<feature type="domain" description="Single Cache" evidence="7">
    <location>
        <begin position="26"/>
        <end position="109"/>
    </location>
</feature>
<evidence type="ECO:0000313" key="8">
    <source>
        <dbReference type="EMBL" id="MBE7368610.1"/>
    </source>
</evidence>
<evidence type="ECO:0000256" key="3">
    <source>
        <dbReference type="ARBA" id="ARBA00022692"/>
    </source>
</evidence>
<evidence type="ECO:0000259" key="7">
    <source>
        <dbReference type="SMART" id="SM01049"/>
    </source>
</evidence>
<proteinExistence type="predicted"/>
<dbReference type="EMBL" id="JADDIV010000004">
    <property type="protein sequence ID" value="MBE7368610.1"/>
    <property type="molecule type" value="Genomic_DNA"/>
</dbReference>
<dbReference type="Gene3D" id="3.30.450.20">
    <property type="entry name" value="PAS domain"/>
    <property type="match status" value="1"/>
</dbReference>
<accession>A0ABR9S524</accession>
<evidence type="ECO:0000256" key="1">
    <source>
        <dbReference type="ARBA" id="ARBA00004651"/>
    </source>
</evidence>
<comment type="caution">
    <text evidence="8">The sequence shown here is derived from an EMBL/GenBank/DDBJ whole genome shotgun (WGS) entry which is preliminary data.</text>
</comment>
<evidence type="ECO:0000256" key="5">
    <source>
        <dbReference type="ARBA" id="ARBA00023136"/>
    </source>
</evidence>
<dbReference type="SMART" id="SM01049">
    <property type="entry name" value="Cache_2"/>
    <property type="match status" value="1"/>
</dbReference>
<gene>
    <name evidence="8" type="ORF">IM787_13705</name>
</gene>
<reference evidence="8 9" key="1">
    <citation type="submission" date="2020-10" db="EMBL/GenBank/DDBJ databases">
        <title>Ramlibacter sp. HM2 16S ribosomal RNA gene Genome sequencing and assembly.</title>
        <authorList>
            <person name="Kang M."/>
        </authorList>
    </citation>
    <scope>NUCLEOTIDE SEQUENCE [LARGE SCALE GENOMIC DNA]</scope>
    <source>
        <strain evidence="8 9">HM2</strain>
    </source>
</reference>
<feature type="signal peptide" evidence="6">
    <location>
        <begin position="1"/>
        <end position="24"/>
    </location>
</feature>
<keyword evidence="5" id="KW-0472">Membrane</keyword>
<keyword evidence="6" id="KW-0732">Signal</keyword>
<dbReference type="InterPro" id="IPR033480">
    <property type="entry name" value="sCache_2"/>
</dbReference>
<evidence type="ECO:0000256" key="6">
    <source>
        <dbReference type="SAM" id="SignalP"/>
    </source>
</evidence>
<organism evidence="8 9">
    <name type="scientific">Ramlibacter pallidus</name>
    <dbReference type="NCBI Taxonomy" id="2780087"/>
    <lineage>
        <taxon>Bacteria</taxon>
        <taxon>Pseudomonadati</taxon>
        <taxon>Pseudomonadota</taxon>
        <taxon>Betaproteobacteria</taxon>
        <taxon>Burkholderiales</taxon>
        <taxon>Comamonadaceae</taxon>
        <taxon>Ramlibacter</taxon>
    </lineage>
</organism>
<evidence type="ECO:0000256" key="4">
    <source>
        <dbReference type="ARBA" id="ARBA00022989"/>
    </source>
</evidence>